<dbReference type="EMBL" id="JALBCA010000010">
    <property type="protein sequence ID" value="KAI2391784.1"/>
    <property type="molecule type" value="Genomic_DNA"/>
</dbReference>
<organism evidence="1">
    <name type="scientific">Ophidiomyces ophidiicola</name>
    <dbReference type="NCBI Taxonomy" id="1387563"/>
    <lineage>
        <taxon>Eukaryota</taxon>
        <taxon>Fungi</taxon>
        <taxon>Dikarya</taxon>
        <taxon>Ascomycota</taxon>
        <taxon>Pezizomycotina</taxon>
        <taxon>Eurotiomycetes</taxon>
        <taxon>Eurotiomycetidae</taxon>
        <taxon>Onygenales</taxon>
        <taxon>Onygenaceae</taxon>
        <taxon>Ophidiomyces</taxon>
    </lineage>
</organism>
<name>A0ACB8V5C8_9EURO</name>
<protein>
    <submittedName>
        <fullName evidence="1">Uncharacterized protein</fullName>
    </submittedName>
</protein>
<sequence>MAAAQRIDALLAELISVVSNIQDRNSTRFKGLKLQSQTILKESSAGRVNKFDVAKRLDGLQEKFQVVGNDALADALCPRLVELDAKRCYWAPDALFLLLELSDKPATKSKAERVLLLDTVSPPPLLTWADIDPLDTDGDNIWKDIDYGVDSSDDNLSLASSDISIPRIVPQSSKVPRDEFIPQEDIFLSVEDGHLVSSIENAQAWRFKSTNTRPIKDSMILLTELQIIRELIFMLQGLPNSLFKTAGDDITVDSSFCLSHTSNDALFSMLRSFSCIGVCIWRLRRFIALPERIPFIQTFQRELESLVFAFDAFLSDIQAQYSAGMQSICVSLVELLHNIRKETKLHVDLANLIVQLEKATEQNAFLCIDLLYDLVCTKQAIAEDDGYKIISKVFFKCFRSYIAPIQHWMKTGSLDESPGLCFIKSSHNFQNLKSLWHEWFTLEEEADQLAGPKFLRSVAGKILTAGKSMIFLRHLGISPEKLNTIEDSSIDYEAIFQMADTSPLIPFSGLVDQALEQMVNANHAIASYALRTELDTKCGLWLSMQALDYTYLGKDLALLTTIDHRVFDLIDKGSQSWNDRFLLTEHFQQTFGNVPCVDVSRVIARCIKVSRDEFEKHCRSVKILKALSLEYVLPWPVANIISKKSISTYQRVSMLLMQIRRAKYALEKRSSSTRYFKLQAYSKDHILSFSIRYHFLWFINILYYHFTELVISSSSREMRKSMALAEDVDGMISAHQNFMEALEEQCLLSKSLTPIYQAVISVLDLCMQFSDMQAARYLESQHAHANQSATFLHLPSPRYRRRRRFESQEDDEDSTEDDNDDDEDSEIHHLNEGVIDDGDNTFVSFMELPYKERLLNMKTKFQKYSRFIEAGLRGIGRTNSQSSWEMLADRLQWRGDYWV</sequence>
<comment type="caution">
    <text evidence="1">The sequence shown here is derived from an EMBL/GenBank/DDBJ whole genome shotgun (WGS) entry which is preliminary data.</text>
</comment>
<proteinExistence type="predicted"/>
<accession>A0ACB8V5C8</accession>
<evidence type="ECO:0000313" key="1">
    <source>
        <dbReference type="EMBL" id="KAI2391784.1"/>
    </source>
</evidence>
<reference evidence="1" key="1">
    <citation type="journal article" date="2022" name="bioRxiv">
        <title>Population genetic analysis of Ophidiomyces ophidiicola, the causative agent of snake fungal disease, indicates recent introductions to the USA.</title>
        <authorList>
            <person name="Ladner J.T."/>
            <person name="Palmer J.M."/>
            <person name="Ettinger C.L."/>
            <person name="Stajich J.E."/>
            <person name="Farrell T.M."/>
            <person name="Glorioso B.M."/>
            <person name="Lawson B."/>
            <person name="Price S.J."/>
            <person name="Stengle A.G."/>
            <person name="Grear D.A."/>
            <person name="Lorch J.M."/>
        </authorList>
    </citation>
    <scope>NUCLEOTIDE SEQUENCE</scope>
    <source>
        <strain evidence="1">NWHC 24266-5</strain>
    </source>
</reference>
<gene>
    <name evidence="1" type="ORF">LOY88_001010</name>
</gene>